<protein>
    <submittedName>
        <fullName evidence="1">Uncharacterized protein</fullName>
    </submittedName>
</protein>
<dbReference type="AlphaFoldDB" id="I4EM39"/>
<gene>
    <name evidence="1" type="ORF">NITHO_5600002</name>
</gene>
<organism evidence="1 2">
    <name type="scientific">Nitrolancea hollandica Lb</name>
    <dbReference type="NCBI Taxonomy" id="1129897"/>
    <lineage>
        <taxon>Bacteria</taxon>
        <taxon>Pseudomonadati</taxon>
        <taxon>Thermomicrobiota</taxon>
        <taxon>Thermomicrobia</taxon>
        <taxon>Sphaerobacterales</taxon>
        <taxon>Sphaerobacterineae</taxon>
        <taxon>Sphaerobacteraceae</taxon>
        <taxon>Nitrolancea</taxon>
    </lineage>
</organism>
<comment type="caution">
    <text evidence="1">The sequence shown here is derived from an EMBL/GenBank/DDBJ whole genome shotgun (WGS) entry which is preliminary data.</text>
</comment>
<reference evidence="1 2" key="1">
    <citation type="journal article" date="2012" name="ISME J.">
        <title>Nitrification expanded: discovery, physiology and genomics of a nitrite-oxidizing bacterium from the phylum Chloroflexi.</title>
        <authorList>
            <person name="Sorokin D.Y."/>
            <person name="Lucker S."/>
            <person name="Vejmelkova D."/>
            <person name="Kostrikina N.A."/>
            <person name="Kleerebezem R."/>
            <person name="Rijpstra W.I."/>
            <person name="Damste J.S."/>
            <person name="Le Paslier D."/>
            <person name="Muyzer G."/>
            <person name="Wagner M."/>
            <person name="van Loosdrecht M.C."/>
            <person name="Daims H."/>
        </authorList>
    </citation>
    <scope>NUCLEOTIDE SEQUENCE [LARGE SCALE GENOMIC DNA]</scope>
    <source>
        <strain evidence="2">none</strain>
    </source>
</reference>
<evidence type="ECO:0000313" key="1">
    <source>
        <dbReference type="EMBL" id="CCF85752.1"/>
    </source>
</evidence>
<accession>I4EM39</accession>
<evidence type="ECO:0000313" key="2">
    <source>
        <dbReference type="Proteomes" id="UP000004221"/>
    </source>
</evidence>
<dbReference type="EMBL" id="CAGS01000513">
    <property type="protein sequence ID" value="CCF85752.1"/>
    <property type="molecule type" value="Genomic_DNA"/>
</dbReference>
<name>I4EM39_9BACT</name>
<sequence length="97" mass="10669">MSASAAPVGNASNTIRSRLTAIRAARPTLPRDLGPLRGGRFPYINPSFLTFDLPSYPLPEYMHQHVTGTQMSTRVPIRCSSILSQSCQRVKVKKVLS</sequence>
<dbReference type="Proteomes" id="UP000004221">
    <property type="component" value="Unassembled WGS sequence"/>
</dbReference>
<keyword evidence="2" id="KW-1185">Reference proteome</keyword>
<proteinExistence type="predicted"/>